<organism evidence="13 14">
    <name type="scientific">Cytobacillus firmus</name>
    <name type="common">Bacillus firmus</name>
    <dbReference type="NCBI Taxonomy" id="1399"/>
    <lineage>
        <taxon>Bacteria</taxon>
        <taxon>Bacillati</taxon>
        <taxon>Bacillota</taxon>
        <taxon>Bacilli</taxon>
        <taxon>Bacillales</taxon>
        <taxon>Bacillaceae</taxon>
        <taxon>Cytobacillus</taxon>
    </lineage>
</organism>
<dbReference type="SUPFAM" id="SSF51306">
    <property type="entry name" value="LexA/Signal peptidase"/>
    <property type="match status" value="1"/>
</dbReference>
<evidence type="ECO:0000256" key="11">
    <source>
        <dbReference type="RuleBase" id="RU003993"/>
    </source>
</evidence>
<evidence type="ECO:0000313" key="13">
    <source>
        <dbReference type="EMBL" id="KAF0825474.1"/>
    </source>
</evidence>
<dbReference type="EMBL" id="VDEM01000004">
    <property type="protein sequence ID" value="KAF0825474.1"/>
    <property type="molecule type" value="Genomic_DNA"/>
</dbReference>
<dbReference type="InterPro" id="IPR019757">
    <property type="entry name" value="Pept_S26A_signal_pept_1_Lys-AS"/>
</dbReference>
<proteinExistence type="inferred from homology"/>
<dbReference type="PROSITE" id="PS00761">
    <property type="entry name" value="SPASE_I_3"/>
    <property type="match status" value="1"/>
</dbReference>
<accession>A0A380XDT7</accession>
<evidence type="ECO:0000256" key="12">
    <source>
        <dbReference type="RuleBase" id="RU362042"/>
    </source>
</evidence>
<gene>
    <name evidence="13" type="ORF">KIS1582_0781</name>
</gene>
<dbReference type="AlphaFoldDB" id="A0A380XDT7"/>
<evidence type="ECO:0000256" key="10">
    <source>
        <dbReference type="ARBA" id="ARBA00023136"/>
    </source>
</evidence>
<sequence length="173" mass="19915">MNKHEIASWLKSLLIAFGIALVIRVFLFSPYYVEGASMDPTLHDEEKIFVNKFEELNRGDIVIIRGDEKNYVKRLIGFPGDELEMKNDQLYINGQQWQEDYLAENREAAEGIVSKLTGDFGPLTVPSDHYYVMGDNRLVSLDSRNGLGFIEKERIIGVSEFVWYPFTSIRKVD</sequence>
<dbReference type="OrthoDB" id="9802919at2"/>
<dbReference type="Gene3D" id="2.10.109.10">
    <property type="entry name" value="Umud Fragment, subunit A"/>
    <property type="match status" value="1"/>
</dbReference>
<dbReference type="PRINTS" id="PR00727">
    <property type="entry name" value="LEADERPTASE"/>
</dbReference>
<evidence type="ECO:0000256" key="1">
    <source>
        <dbReference type="ARBA" id="ARBA00000677"/>
    </source>
</evidence>
<comment type="catalytic activity">
    <reaction evidence="1 11">
        <text>Cleavage of hydrophobic, N-terminal signal or leader sequences from secreted and periplasmic proteins.</text>
        <dbReference type="EC" id="3.4.21.89"/>
    </reaction>
</comment>
<keyword evidence="8 11" id="KW-0378">Hydrolase</keyword>
<dbReference type="InterPro" id="IPR019533">
    <property type="entry name" value="Peptidase_S26"/>
</dbReference>
<dbReference type="InterPro" id="IPR036286">
    <property type="entry name" value="LexA/Signal_pep-like_sf"/>
</dbReference>
<protein>
    <recommendedName>
        <fullName evidence="4 11">Signal peptidase I</fullName>
        <ecNumber evidence="4 11">3.4.21.89</ecNumber>
    </recommendedName>
</protein>
<dbReference type="Pfam" id="PF10502">
    <property type="entry name" value="Peptidase_S26"/>
    <property type="match status" value="1"/>
</dbReference>
<comment type="subcellular location">
    <subcellularLocation>
        <location evidence="2">Cell membrane</location>
        <topology evidence="2">Single-pass type II membrane protein</topology>
    </subcellularLocation>
    <subcellularLocation>
        <location evidence="12">Membrane</location>
        <topology evidence="12">Single-pass type II membrane protein</topology>
    </subcellularLocation>
</comment>
<evidence type="ECO:0000313" key="14">
    <source>
        <dbReference type="Proteomes" id="UP000465778"/>
    </source>
</evidence>
<dbReference type="Proteomes" id="UP000465778">
    <property type="component" value="Unassembled WGS sequence"/>
</dbReference>
<dbReference type="GeneID" id="67522707"/>
<dbReference type="PANTHER" id="PTHR43390:SF1">
    <property type="entry name" value="CHLOROPLAST PROCESSING PEPTIDASE"/>
    <property type="match status" value="1"/>
</dbReference>
<dbReference type="GO" id="GO:0005886">
    <property type="term" value="C:plasma membrane"/>
    <property type="evidence" value="ECO:0007669"/>
    <property type="project" value="UniProtKB-SubCell"/>
</dbReference>
<dbReference type="InterPro" id="IPR000223">
    <property type="entry name" value="Pept_S26A_signal_pept_1"/>
</dbReference>
<keyword evidence="9 11" id="KW-1133">Transmembrane helix</keyword>
<dbReference type="PROSITE" id="PS00501">
    <property type="entry name" value="SPASE_I_1"/>
    <property type="match status" value="1"/>
</dbReference>
<dbReference type="GO" id="GO:0009003">
    <property type="term" value="F:signal peptidase activity"/>
    <property type="evidence" value="ECO:0007669"/>
    <property type="project" value="UniProtKB-EC"/>
</dbReference>
<dbReference type="PANTHER" id="PTHR43390">
    <property type="entry name" value="SIGNAL PEPTIDASE I"/>
    <property type="match status" value="1"/>
</dbReference>
<reference evidence="13 14" key="1">
    <citation type="journal article" date="2020" name="G3 (Bethesda)">
        <title>Whole Genome Sequencing and Comparative Genomics of Two Nematicidal Bacillus Strains Reveals a Wide Range of Possible Virulence Factors.</title>
        <authorList>
            <person name="Susic N."/>
            <person name="Janezic S."/>
            <person name="Rupnik M."/>
            <person name="Geric Stare B."/>
        </authorList>
    </citation>
    <scope>NUCLEOTIDE SEQUENCE [LARGE SCALE GENOMIC DNA]</scope>
    <source>
        <strain evidence="13 14">I-1582</strain>
    </source>
</reference>
<dbReference type="FunFam" id="2.10.109.10:FF:000008">
    <property type="entry name" value="Signal peptidase I"/>
    <property type="match status" value="1"/>
</dbReference>
<dbReference type="GO" id="GO:0006465">
    <property type="term" value="P:signal peptide processing"/>
    <property type="evidence" value="ECO:0007669"/>
    <property type="project" value="InterPro"/>
</dbReference>
<evidence type="ECO:0000256" key="7">
    <source>
        <dbReference type="ARBA" id="ARBA00022692"/>
    </source>
</evidence>
<evidence type="ECO:0000256" key="8">
    <source>
        <dbReference type="ARBA" id="ARBA00022801"/>
    </source>
</evidence>
<keyword evidence="6 11" id="KW-0645">Protease</keyword>
<feature type="transmembrane region" description="Helical" evidence="11">
    <location>
        <begin position="12"/>
        <end position="33"/>
    </location>
</feature>
<dbReference type="EC" id="3.4.21.89" evidence="4 11"/>
<evidence type="ECO:0000256" key="6">
    <source>
        <dbReference type="ARBA" id="ARBA00022670"/>
    </source>
</evidence>
<keyword evidence="5" id="KW-1003">Cell membrane</keyword>
<dbReference type="InterPro" id="IPR019756">
    <property type="entry name" value="Pept_S26A_signal_pept_1_Ser-AS"/>
</dbReference>
<dbReference type="InterPro" id="IPR019758">
    <property type="entry name" value="Pept_S26A_signal_pept_1_CS"/>
</dbReference>
<dbReference type="GO" id="GO:0004252">
    <property type="term" value="F:serine-type endopeptidase activity"/>
    <property type="evidence" value="ECO:0007669"/>
    <property type="project" value="InterPro"/>
</dbReference>
<keyword evidence="7 11" id="KW-0812">Transmembrane</keyword>
<keyword evidence="10 11" id="KW-0472">Membrane</keyword>
<evidence type="ECO:0000256" key="9">
    <source>
        <dbReference type="ARBA" id="ARBA00022989"/>
    </source>
</evidence>
<dbReference type="NCBIfam" id="TIGR02227">
    <property type="entry name" value="sigpep_I_bact"/>
    <property type="match status" value="1"/>
</dbReference>
<dbReference type="PROSITE" id="PS00760">
    <property type="entry name" value="SPASE_I_2"/>
    <property type="match status" value="1"/>
</dbReference>
<evidence type="ECO:0000256" key="3">
    <source>
        <dbReference type="ARBA" id="ARBA00009370"/>
    </source>
</evidence>
<evidence type="ECO:0000256" key="5">
    <source>
        <dbReference type="ARBA" id="ARBA00022475"/>
    </source>
</evidence>
<comment type="caution">
    <text evidence="13">The sequence shown here is derived from an EMBL/GenBank/DDBJ whole genome shotgun (WGS) entry which is preliminary data.</text>
</comment>
<dbReference type="CDD" id="cd06530">
    <property type="entry name" value="S26_SPase_I"/>
    <property type="match status" value="1"/>
</dbReference>
<comment type="similarity">
    <text evidence="3 12">Belongs to the peptidase S26 family.</text>
</comment>
<dbReference type="RefSeq" id="WP_061791923.1">
    <property type="nucleotide sequence ID" value="NZ_JARSNG010000007.1"/>
</dbReference>
<evidence type="ECO:0000256" key="2">
    <source>
        <dbReference type="ARBA" id="ARBA00004401"/>
    </source>
</evidence>
<name>A0A380XDT7_CYTFI</name>
<evidence type="ECO:0000256" key="4">
    <source>
        <dbReference type="ARBA" id="ARBA00013208"/>
    </source>
</evidence>